<dbReference type="InterPro" id="IPR032675">
    <property type="entry name" value="LRR_dom_sf"/>
</dbReference>
<dbReference type="Gene3D" id="1.25.10.10">
    <property type="entry name" value="Leucine-rich Repeat Variant"/>
    <property type="match status" value="1"/>
</dbReference>
<dbReference type="AlphaFoldDB" id="A0A6J2XGL0"/>
<keyword evidence="4" id="KW-0833">Ubl conjugation pathway</keyword>
<dbReference type="FunFam" id="1.25.10.10:FF:000111">
    <property type="entry name" value="Protein zer-1 homolog"/>
    <property type="match status" value="1"/>
</dbReference>
<dbReference type="InterPro" id="IPR056845">
    <property type="entry name" value="LRR_Zer-1"/>
</dbReference>
<dbReference type="KEGG" id="soy:115878166"/>
<feature type="domain" description="Zer-1-like leucine-rich repeats region" evidence="8">
    <location>
        <begin position="198"/>
        <end position="329"/>
    </location>
</feature>
<organism evidence="9 10">
    <name type="scientific">Sitophilus oryzae</name>
    <name type="common">Rice weevil</name>
    <name type="synonym">Curculio oryzae</name>
    <dbReference type="NCBI Taxonomy" id="7048"/>
    <lineage>
        <taxon>Eukaryota</taxon>
        <taxon>Metazoa</taxon>
        <taxon>Ecdysozoa</taxon>
        <taxon>Arthropoda</taxon>
        <taxon>Hexapoda</taxon>
        <taxon>Insecta</taxon>
        <taxon>Pterygota</taxon>
        <taxon>Neoptera</taxon>
        <taxon>Endopterygota</taxon>
        <taxon>Coleoptera</taxon>
        <taxon>Polyphaga</taxon>
        <taxon>Cucujiformia</taxon>
        <taxon>Curculionidae</taxon>
        <taxon>Dryophthorinae</taxon>
        <taxon>Sitophilus</taxon>
    </lineage>
</organism>
<dbReference type="GeneID" id="115878166"/>
<sequence length="766" mass="87697">MPQSICRHSAVIPADACCFCNSSAPEKLIDICFNYIDKNLDSICEYTGYSGNLKLKDGISLPVEICERLLNVRYQSLCIVDSHFINIFKDVKNTRLKRVRLRKSDIQDHDLKVLLSHQLVELELAHSKDLTHNCLRHITSYGSSLISLNIGEEVKVFPQSVFGVLSQLKQNYIFLALNLRRLTLRCCQGLSPQFYTLLLNPITNLTYLDLSNCSSLGRFEYSEHLENLRSLILYNVNGIDLMIPSICKLKALTHLDISQSKDENRKFPLPTLTLQTIVTELFHLTSLDISGTNLAGTGIAETVKSRGSDITGLESRVNNPFHFLGLYETSHDACLRHDIPAELVAGNANEEQILISALAYMERTEMLQKVLNELFHLFRFETCQYIGQALNVVLESMNRHLHERHIQISGSATLFYIVKGTDRELHDAVHVKRKIISTLLNGMSIHRNDETMMRNGCLTLCQFKIPLDVLFEYERLVDVLLYSVHGMTAESFVQRIGIYLLNSLACQVDGYQKVRLGELGAINKMISLISERLERGYCDDVLEVAWSTMWNVTDETPSNCKKFLENNGMQYFLWCLEKFPAKDDLLRNMMGLLGNVAEVKELRHYLMTPDYLKVFSSLLDSRCDGIEVSYNAAGVISHIASDGPEVWTVDEPSRQEVLDKMVEAIDRWDLNSVRNINYRSFEPILYLVKIYHTPECQRWAVWALANLTKVYPDKYCHLVEKEQGLVLLQELIKHPEPPDAIRKLAMIVLDNCWKYKNHDWQQELDG</sequence>
<evidence type="ECO:0000259" key="8">
    <source>
        <dbReference type="Pfam" id="PF25013"/>
    </source>
</evidence>
<feature type="domain" description="Protein zer-1 homolog-like C-terminal" evidence="7">
    <location>
        <begin position="396"/>
        <end position="752"/>
    </location>
</feature>
<dbReference type="InterPro" id="IPR055142">
    <property type="entry name" value="ZER1-like_C"/>
</dbReference>
<dbReference type="PANTHER" id="PTHR12904:SF23">
    <property type="entry name" value="PROTEIN ZER-1 HOMOLOG"/>
    <property type="match status" value="1"/>
</dbReference>
<proteinExistence type="inferred from homology"/>
<keyword evidence="9" id="KW-1185">Reference proteome</keyword>
<dbReference type="FunCoup" id="A0A6J2XGL0">
    <property type="interactions" value="281"/>
</dbReference>
<evidence type="ECO:0000259" key="7">
    <source>
        <dbReference type="Pfam" id="PF22964"/>
    </source>
</evidence>
<dbReference type="PANTHER" id="PTHR12904">
    <property type="match status" value="1"/>
</dbReference>
<dbReference type="Pfam" id="PF22964">
    <property type="entry name" value="ZER1-like_2nd"/>
    <property type="match status" value="1"/>
</dbReference>
<dbReference type="InterPro" id="IPR051341">
    <property type="entry name" value="Zyg-11_UBL_adapter"/>
</dbReference>
<evidence type="ECO:0000313" key="10">
    <source>
        <dbReference type="RefSeq" id="XP_030750417.1"/>
    </source>
</evidence>
<dbReference type="InterPro" id="IPR016024">
    <property type="entry name" value="ARM-type_fold"/>
</dbReference>
<evidence type="ECO:0000256" key="1">
    <source>
        <dbReference type="ARBA" id="ARBA00009420"/>
    </source>
</evidence>
<dbReference type="SUPFAM" id="SSF48371">
    <property type="entry name" value="ARM repeat"/>
    <property type="match status" value="1"/>
</dbReference>
<dbReference type="OrthoDB" id="5783533at2759"/>
<evidence type="ECO:0000256" key="6">
    <source>
        <dbReference type="ARBA" id="ARBA00081214"/>
    </source>
</evidence>
<dbReference type="SUPFAM" id="SSF52047">
    <property type="entry name" value="RNI-like"/>
    <property type="match status" value="1"/>
</dbReference>
<dbReference type="InterPro" id="IPR011989">
    <property type="entry name" value="ARM-like"/>
</dbReference>
<reference evidence="10" key="1">
    <citation type="submission" date="2025-08" db="UniProtKB">
        <authorList>
            <consortium name="RefSeq"/>
        </authorList>
    </citation>
    <scope>IDENTIFICATION</scope>
    <source>
        <tissue evidence="10">Gonads</tissue>
    </source>
</reference>
<accession>A0A6J2XGL0</accession>
<gene>
    <name evidence="10" type="primary">LOC115878166</name>
</gene>
<keyword evidence="2" id="KW-0433">Leucine-rich repeat</keyword>
<evidence type="ECO:0000256" key="4">
    <source>
        <dbReference type="ARBA" id="ARBA00022786"/>
    </source>
</evidence>
<evidence type="ECO:0000256" key="5">
    <source>
        <dbReference type="ARBA" id="ARBA00067612"/>
    </source>
</evidence>
<protein>
    <recommendedName>
        <fullName evidence="5">Protein zer-1 homolog</fullName>
    </recommendedName>
    <alternativeName>
        <fullName evidence="6">Zyg-11 homolog B-like protein</fullName>
    </alternativeName>
</protein>
<evidence type="ECO:0000313" key="9">
    <source>
        <dbReference type="Proteomes" id="UP000504635"/>
    </source>
</evidence>
<evidence type="ECO:0000256" key="2">
    <source>
        <dbReference type="ARBA" id="ARBA00022614"/>
    </source>
</evidence>
<dbReference type="RefSeq" id="XP_030750417.1">
    <property type="nucleotide sequence ID" value="XM_030894557.1"/>
</dbReference>
<comment type="similarity">
    <text evidence="1">Belongs to the zyg-11 family.</text>
</comment>
<dbReference type="Pfam" id="PF25013">
    <property type="entry name" value="LRR_Zer-1"/>
    <property type="match status" value="1"/>
</dbReference>
<keyword evidence="3" id="KW-0677">Repeat</keyword>
<dbReference type="GO" id="GO:0031462">
    <property type="term" value="C:Cul2-RING ubiquitin ligase complex"/>
    <property type="evidence" value="ECO:0007669"/>
    <property type="project" value="TreeGrafter"/>
</dbReference>
<dbReference type="Proteomes" id="UP000504635">
    <property type="component" value="Unplaced"/>
</dbReference>
<evidence type="ECO:0000256" key="3">
    <source>
        <dbReference type="ARBA" id="ARBA00022737"/>
    </source>
</evidence>
<name>A0A6J2XGL0_SITOR</name>
<dbReference type="InParanoid" id="A0A6J2XGL0"/>
<dbReference type="Gene3D" id="3.80.10.10">
    <property type="entry name" value="Ribonuclease Inhibitor"/>
    <property type="match status" value="2"/>
</dbReference>